<dbReference type="FunFam" id="3.40.1160.10:FF:000007">
    <property type="entry name" value="Carbamate kinase"/>
    <property type="match status" value="1"/>
</dbReference>
<gene>
    <name evidence="7" type="primary">arcC</name>
    <name evidence="7" type="ORF">ES754_06115</name>
</gene>
<comment type="similarity">
    <text evidence="1 5">Belongs to the carbamate kinase family.</text>
</comment>
<evidence type="ECO:0000313" key="7">
    <source>
        <dbReference type="EMBL" id="TXD98481.1"/>
    </source>
</evidence>
<dbReference type="Gene3D" id="3.40.1160.10">
    <property type="entry name" value="Acetylglutamate kinase-like"/>
    <property type="match status" value="1"/>
</dbReference>
<dbReference type="NCBIfam" id="NF009007">
    <property type="entry name" value="PRK12352.1"/>
    <property type="match status" value="1"/>
</dbReference>
<dbReference type="PANTHER" id="PTHR30409">
    <property type="entry name" value="CARBAMATE KINASE"/>
    <property type="match status" value="1"/>
</dbReference>
<dbReference type="GO" id="GO:0019546">
    <property type="term" value="P:L-arginine deiminase pathway"/>
    <property type="evidence" value="ECO:0007669"/>
    <property type="project" value="TreeGrafter"/>
</dbReference>
<dbReference type="GO" id="GO:0008804">
    <property type="term" value="F:carbamate kinase activity"/>
    <property type="evidence" value="ECO:0007669"/>
    <property type="project" value="UniProtKB-UniRule"/>
</dbReference>
<accession>A0A5C7A4Z3</accession>
<evidence type="ECO:0000256" key="3">
    <source>
        <dbReference type="ARBA" id="ARBA00022777"/>
    </source>
</evidence>
<dbReference type="SUPFAM" id="SSF53633">
    <property type="entry name" value="Carbamate kinase-like"/>
    <property type="match status" value="1"/>
</dbReference>
<name>A0A5C7A4Z3_9GAMM</name>
<keyword evidence="3 5" id="KW-0418">Kinase</keyword>
<organism evidence="7 8">
    <name type="scientific">Psychrobacter frigidicola</name>
    <dbReference type="NCBI Taxonomy" id="45611"/>
    <lineage>
        <taxon>Bacteria</taxon>
        <taxon>Pseudomonadati</taxon>
        <taxon>Pseudomonadota</taxon>
        <taxon>Gammaproteobacteria</taxon>
        <taxon>Moraxellales</taxon>
        <taxon>Moraxellaceae</taxon>
        <taxon>Psychrobacter</taxon>
    </lineage>
</organism>
<dbReference type="NCBIfam" id="TIGR00746">
    <property type="entry name" value="arcC"/>
    <property type="match status" value="1"/>
</dbReference>
<protein>
    <recommendedName>
        <fullName evidence="4 5">Carbamate kinase</fullName>
    </recommendedName>
</protein>
<dbReference type="InterPro" id="IPR003964">
    <property type="entry name" value="Carb_kinase"/>
</dbReference>
<dbReference type="Proteomes" id="UP000321903">
    <property type="component" value="Unassembled WGS sequence"/>
</dbReference>
<dbReference type="InterPro" id="IPR001048">
    <property type="entry name" value="Asp/Glu/Uridylate_kinase"/>
</dbReference>
<dbReference type="CDD" id="cd04235">
    <property type="entry name" value="AAK_CK"/>
    <property type="match status" value="1"/>
</dbReference>
<dbReference type="PANTHER" id="PTHR30409:SF1">
    <property type="entry name" value="CARBAMATE KINASE-RELATED"/>
    <property type="match status" value="1"/>
</dbReference>
<dbReference type="PRINTS" id="PR01469">
    <property type="entry name" value="CARBMTKINASE"/>
</dbReference>
<sequence length="313" mass="32660">MAKIVVALGGNALQSKGKVSAADQKAVAKETAEKLVEVINQGHQLVIVHGNGPQVGNILLGQHSIASEAAPAMPLDTCGAMSQGSIGYWLQQALNNAFHKNNLNDQAVAIVTQTVVDEHDPKFLTPEKPIGPFYDSEAEAVKTSNGQDYIFREDSGRGWRRVVASPSPLEIVETKAIKALTDAGVTLIVAGGGGIPVIKRADGSYQGIEAVIDKDLSAALIAKHIGADRFIILTTVAAVKLGFGTPEETSLGVASSDDISRYIDEGQFGAGSMLPKVQAAQRFVTDSGNNAVIGELSDIEAIVAGRAGTIITP</sequence>
<dbReference type="OrthoDB" id="9766717at2"/>
<keyword evidence="8" id="KW-1185">Reference proteome</keyword>
<evidence type="ECO:0000313" key="8">
    <source>
        <dbReference type="Proteomes" id="UP000321903"/>
    </source>
</evidence>
<feature type="domain" description="Aspartate/glutamate/uridylate kinase" evidence="6">
    <location>
        <begin position="3"/>
        <end position="293"/>
    </location>
</feature>
<keyword evidence="2 5" id="KW-0808">Transferase</keyword>
<evidence type="ECO:0000256" key="2">
    <source>
        <dbReference type="ARBA" id="ARBA00022679"/>
    </source>
</evidence>
<dbReference type="EMBL" id="VORZ01000001">
    <property type="protein sequence ID" value="TXD98481.1"/>
    <property type="molecule type" value="Genomic_DNA"/>
</dbReference>
<proteinExistence type="inferred from homology"/>
<evidence type="ECO:0000256" key="5">
    <source>
        <dbReference type="PIRNR" id="PIRNR000723"/>
    </source>
</evidence>
<evidence type="ECO:0000259" key="6">
    <source>
        <dbReference type="Pfam" id="PF00696"/>
    </source>
</evidence>
<comment type="caution">
    <text evidence="7">The sequence shown here is derived from an EMBL/GenBank/DDBJ whole genome shotgun (WGS) entry which is preliminary data.</text>
</comment>
<reference evidence="7 8" key="1">
    <citation type="submission" date="2019-08" db="EMBL/GenBank/DDBJ databases">
        <title>Genome sequence of Psychrobacter frigidicola ACAM304 (type strain).</title>
        <authorList>
            <person name="Bowman J.P."/>
        </authorList>
    </citation>
    <scope>NUCLEOTIDE SEQUENCE [LARGE SCALE GENOMIC DNA]</scope>
    <source>
        <strain evidence="7 8">ACAM 304</strain>
    </source>
</reference>
<dbReference type="InterPro" id="IPR036393">
    <property type="entry name" value="AceGlu_kinase-like_sf"/>
</dbReference>
<dbReference type="RefSeq" id="WP_147222984.1">
    <property type="nucleotide sequence ID" value="NZ_CAJGYY010000001.1"/>
</dbReference>
<dbReference type="Pfam" id="PF00696">
    <property type="entry name" value="AA_kinase"/>
    <property type="match status" value="1"/>
</dbReference>
<evidence type="ECO:0000256" key="1">
    <source>
        <dbReference type="ARBA" id="ARBA00011066"/>
    </source>
</evidence>
<evidence type="ECO:0000256" key="4">
    <source>
        <dbReference type="NCBIfam" id="TIGR00746"/>
    </source>
</evidence>
<dbReference type="AlphaFoldDB" id="A0A5C7A4Z3"/>
<dbReference type="GO" id="GO:0005829">
    <property type="term" value="C:cytosol"/>
    <property type="evidence" value="ECO:0007669"/>
    <property type="project" value="TreeGrafter"/>
</dbReference>
<dbReference type="PIRSF" id="PIRSF000723">
    <property type="entry name" value="Carbamate_kin"/>
    <property type="match status" value="1"/>
</dbReference>